<evidence type="ECO:0000256" key="2">
    <source>
        <dbReference type="ARBA" id="ARBA00034247"/>
    </source>
</evidence>
<dbReference type="OrthoDB" id="363328at2"/>
<dbReference type="EC" id="2.7.7.65" evidence="1"/>
<dbReference type="GO" id="GO:1902201">
    <property type="term" value="P:negative regulation of bacterial-type flagellum-dependent cell motility"/>
    <property type="evidence" value="ECO:0007669"/>
    <property type="project" value="TreeGrafter"/>
</dbReference>
<gene>
    <name evidence="4" type="ORF">TresaDRAFT_0736</name>
</gene>
<feature type="domain" description="GGDEF" evidence="3">
    <location>
        <begin position="285"/>
        <end position="417"/>
    </location>
</feature>
<accession>H7ENI3</accession>
<dbReference type="PANTHER" id="PTHR45138">
    <property type="entry name" value="REGULATORY COMPONENTS OF SENSORY TRANSDUCTION SYSTEM"/>
    <property type="match status" value="1"/>
</dbReference>
<dbReference type="GO" id="GO:0043709">
    <property type="term" value="P:cell adhesion involved in single-species biofilm formation"/>
    <property type="evidence" value="ECO:0007669"/>
    <property type="project" value="TreeGrafter"/>
</dbReference>
<dbReference type="GO" id="GO:0052621">
    <property type="term" value="F:diguanylate cyclase activity"/>
    <property type="evidence" value="ECO:0007669"/>
    <property type="project" value="UniProtKB-EC"/>
</dbReference>
<dbReference type="AlphaFoldDB" id="H7ENI3"/>
<dbReference type="NCBIfam" id="TIGR00254">
    <property type="entry name" value="GGDEF"/>
    <property type="match status" value="1"/>
</dbReference>
<dbReference type="EMBL" id="AGRW01000053">
    <property type="protein sequence ID" value="EIC00911.1"/>
    <property type="molecule type" value="Genomic_DNA"/>
</dbReference>
<reference evidence="4 5" key="1">
    <citation type="submission" date="2011-09" db="EMBL/GenBank/DDBJ databases">
        <title>The draft genome of Treponema saccharophilum DSM 2985.</title>
        <authorList>
            <consortium name="US DOE Joint Genome Institute (JGI-PGF)"/>
            <person name="Lucas S."/>
            <person name="Copeland A."/>
            <person name="Lapidus A."/>
            <person name="Glavina del Rio T."/>
            <person name="Dalin E."/>
            <person name="Tice H."/>
            <person name="Bruce D."/>
            <person name="Goodwin L."/>
            <person name="Pitluck S."/>
            <person name="Peters L."/>
            <person name="Kyrpides N."/>
            <person name="Mavromatis K."/>
            <person name="Ivanova N."/>
            <person name="Markowitz V."/>
            <person name="Cheng J.-F."/>
            <person name="Hugenholtz P."/>
            <person name="Woyke T."/>
            <person name="Wu D."/>
            <person name="Gronow S."/>
            <person name="Wellnitz S."/>
            <person name="Brambilla E."/>
            <person name="Klenk H.-P."/>
            <person name="Eisen J.A."/>
        </authorList>
    </citation>
    <scope>NUCLEOTIDE SEQUENCE [LARGE SCALE GENOMIC DNA]</scope>
    <source>
        <strain evidence="4 5">DSM 2985</strain>
    </source>
</reference>
<evidence type="ECO:0000259" key="3">
    <source>
        <dbReference type="PROSITE" id="PS50887"/>
    </source>
</evidence>
<name>H7ENI3_9SPIR</name>
<protein>
    <recommendedName>
        <fullName evidence="1">diguanylate cyclase</fullName>
        <ecNumber evidence="1">2.7.7.65</ecNumber>
    </recommendedName>
</protein>
<dbReference type="PROSITE" id="PS50887">
    <property type="entry name" value="GGDEF"/>
    <property type="match status" value="1"/>
</dbReference>
<dbReference type="PATRIC" id="fig|907348.3.peg.2504"/>
<dbReference type="GO" id="GO:0005886">
    <property type="term" value="C:plasma membrane"/>
    <property type="evidence" value="ECO:0007669"/>
    <property type="project" value="TreeGrafter"/>
</dbReference>
<dbReference type="STRING" id="907348.TresaDRAFT_0736"/>
<dbReference type="Proteomes" id="UP000003571">
    <property type="component" value="Unassembled WGS sequence"/>
</dbReference>
<dbReference type="SUPFAM" id="SSF55073">
    <property type="entry name" value="Nucleotide cyclase"/>
    <property type="match status" value="1"/>
</dbReference>
<proteinExistence type="predicted"/>
<evidence type="ECO:0000256" key="1">
    <source>
        <dbReference type="ARBA" id="ARBA00012528"/>
    </source>
</evidence>
<dbReference type="PANTHER" id="PTHR45138:SF9">
    <property type="entry name" value="DIGUANYLATE CYCLASE DGCM-RELATED"/>
    <property type="match status" value="1"/>
</dbReference>
<dbReference type="Gene3D" id="3.30.70.270">
    <property type="match status" value="1"/>
</dbReference>
<dbReference type="FunFam" id="3.30.70.270:FF:000001">
    <property type="entry name" value="Diguanylate cyclase domain protein"/>
    <property type="match status" value="1"/>
</dbReference>
<dbReference type="SMART" id="SM00267">
    <property type="entry name" value="GGDEF"/>
    <property type="match status" value="1"/>
</dbReference>
<dbReference type="RefSeq" id="WP_002706079.1">
    <property type="nucleotide sequence ID" value="NZ_AGRW01000053.1"/>
</dbReference>
<comment type="caution">
    <text evidence="4">The sequence shown here is derived from an EMBL/GenBank/DDBJ whole genome shotgun (WGS) entry which is preliminary data.</text>
</comment>
<comment type="catalytic activity">
    <reaction evidence="2">
        <text>2 GTP = 3',3'-c-di-GMP + 2 diphosphate</text>
        <dbReference type="Rhea" id="RHEA:24898"/>
        <dbReference type="ChEBI" id="CHEBI:33019"/>
        <dbReference type="ChEBI" id="CHEBI:37565"/>
        <dbReference type="ChEBI" id="CHEBI:58805"/>
        <dbReference type="EC" id="2.7.7.65"/>
    </reaction>
</comment>
<dbReference type="Pfam" id="PF00990">
    <property type="entry name" value="GGDEF"/>
    <property type="match status" value="1"/>
</dbReference>
<dbReference type="CDD" id="cd01949">
    <property type="entry name" value="GGDEF"/>
    <property type="match status" value="1"/>
</dbReference>
<dbReference type="InterPro" id="IPR000160">
    <property type="entry name" value="GGDEF_dom"/>
</dbReference>
<organism evidence="4 5">
    <name type="scientific">Treponema saccharophilum DSM 2985</name>
    <dbReference type="NCBI Taxonomy" id="907348"/>
    <lineage>
        <taxon>Bacteria</taxon>
        <taxon>Pseudomonadati</taxon>
        <taxon>Spirochaetota</taxon>
        <taxon>Spirochaetia</taxon>
        <taxon>Spirochaetales</taxon>
        <taxon>Treponemataceae</taxon>
        <taxon>Treponema</taxon>
    </lineage>
</organism>
<sequence>MEPFNRRRISDVSFIIDKDLNAKEGNRSFMRLFNVTDPKICIANFMSDADSDTFRRFLTNFPSQYVDEADGNPYFIARLEFKGRGSLVFDTKRNSTEITSKNCLFHVENAENGLFRVDVKELAYSRQLLDKALLQSREYNALLQNFDANYFVYNGKTIILKNTQDTTYIFEGRPDKFWNFFAEYFKIDKTNGDSEKQFYALIDDTKRFVSNKIYKMLQTDSNLITVHTVKTSTRSKRSLVGSITLGDERTPMHNAYAETKDGLTDLYNKKAITELAIQKINERKTPTTLIIMDVDKFKECNDTFGHAFGDKVLSAVASCIKDSIRNVGIAGRIGGDEFLILLDKTDESDIRNIARNIRIGIQWSITAAEPSSIVTCSMGIARFPANAKNYDELFNIADKCLYIAKDKGRNCYIIYKPELHDEIIVNRKKNENAISSGEFLKSAAKSEREIIRALSGEGKIDTAIEMLRSYMGVNKITVYDEHFSVTHECETLTQESQEKHGDIRAERLKEPKEYFKFFNKFGFLHLDNTNTFETLDKKTFDMYRGASISSTLEVKSEKSLICMDLYHPARTFPKEKIIFALLASSLICERIEKPSSAC</sequence>
<keyword evidence="5" id="KW-1185">Reference proteome</keyword>
<dbReference type="InterPro" id="IPR029787">
    <property type="entry name" value="Nucleotide_cyclase"/>
</dbReference>
<evidence type="ECO:0000313" key="5">
    <source>
        <dbReference type="Proteomes" id="UP000003571"/>
    </source>
</evidence>
<evidence type="ECO:0000313" key="4">
    <source>
        <dbReference type="EMBL" id="EIC00911.1"/>
    </source>
</evidence>
<dbReference type="InterPro" id="IPR050469">
    <property type="entry name" value="Diguanylate_Cyclase"/>
</dbReference>
<dbReference type="InterPro" id="IPR043128">
    <property type="entry name" value="Rev_trsase/Diguanyl_cyclase"/>
</dbReference>
<dbReference type="eggNOG" id="COG2199">
    <property type="taxonomic scope" value="Bacteria"/>
</dbReference>